<accession>A0AAU7VIY1</accession>
<keyword evidence="4" id="KW-0812">Transmembrane</keyword>
<reference evidence="5" key="2">
    <citation type="submission" date="2024-06" db="EMBL/GenBank/DDBJ databases">
        <authorList>
            <person name="Petrova K.O."/>
            <person name="Toshchakov S.V."/>
            <person name="Boltjanskaja Y.V."/>
            <person name="Kevbrin V."/>
        </authorList>
    </citation>
    <scope>NUCLEOTIDE SEQUENCE</scope>
    <source>
        <strain evidence="5">Z-910T</strain>
    </source>
</reference>
<dbReference type="EMBL" id="CP158367">
    <property type="protein sequence ID" value="XBX74003.1"/>
    <property type="molecule type" value="Genomic_DNA"/>
</dbReference>
<dbReference type="InterPro" id="IPR019734">
    <property type="entry name" value="TPR_rpt"/>
</dbReference>
<keyword evidence="1" id="KW-0677">Repeat</keyword>
<reference evidence="5" key="1">
    <citation type="journal article" date="2013" name="Extremophiles">
        <title>Proteinivorax tanatarense gen. nov., sp. nov., an anaerobic, haloalkaliphilic, proteolytic bacterium isolated from a decaying algal bloom, and proposal of Proteinivoraceae fam. nov.</title>
        <authorList>
            <person name="Kevbrin V."/>
            <person name="Boltyanskaya Y."/>
            <person name="Zhilina T."/>
            <person name="Kolganova T."/>
            <person name="Lavrentjeva E."/>
            <person name="Kuznetsov B."/>
        </authorList>
    </citation>
    <scope>NUCLEOTIDE SEQUENCE</scope>
    <source>
        <strain evidence="5">Z-910T</strain>
    </source>
</reference>
<feature type="repeat" description="TPR" evidence="3">
    <location>
        <begin position="170"/>
        <end position="203"/>
    </location>
</feature>
<protein>
    <submittedName>
        <fullName evidence="5">Tetratricopeptide repeat protein</fullName>
    </submittedName>
</protein>
<feature type="transmembrane region" description="Helical" evidence="4">
    <location>
        <begin position="29"/>
        <end position="46"/>
    </location>
</feature>
<sequence length="289" mass="34539">MTELIIIVLVNLFFIIINRKKLRLMSFNWISLNLNLLLFFAVYYIGTQLNSTFLKYLSGGYFTLIVFTQIPKFRELRFKLPIEMQFNIILLYLWLSYKISPSLKKMEKSIVYLNLSKRYKLAIKLCNRYLKQENNVKVLGHKTYSLINIGEYNKANTVLDRILKINHSNNYYITLKADVLYKLKDYNNAASYYSKAVQQKPNSPELWFSLARTYQKLNLFDKCEQTFKEVLMRNKRYMPAYTALAKLYMSEDLYDKAKETLEQALDKIKHPHYRIQINKMLKEIKNKNK</sequence>
<dbReference type="SMART" id="SM00028">
    <property type="entry name" value="TPR"/>
    <property type="match status" value="4"/>
</dbReference>
<dbReference type="PANTHER" id="PTHR44943:SF8">
    <property type="entry name" value="TPR REPEAT-CONTAINING PROTEIN MJ0263"/>
    <property type="match status" value="1"/>
</dbReference>
<dbReference type="Pfam" id="PF13181">
    <property type="entry name" value="TPR_8"/>
    <property type="match status" value="1"/>
</dbReference>
<dbReference type="AlphaFoldDB" id="A0AAU7VIY1"/>
<proteinExistence type="predicted"/>
<organism evidence="5">
    <name type="scientific">Proteinivorax tanatarense</name>
    <dbReference type="NCBI Taxonomy" id="1260629"/>
    <lineage>
        <taxon>Bacteria</taxon>
        <taxon>Bacillati</taxon>
        <taxon>Bacillota</taxon>
        <taxon>Clostridia</taxon>
        <taxon>Eubacteriales</taxon>
        <taxon>Proteinivoracaceae</taxon>
        <taxon>Proteinivorax</taxon>
    </lineage>
</organism>
<keyword evidence="4" id="KW-1133">Transmembrane helix</keyword>
<keyword evidence="2 3" id="KW-0802">TPR repeat</keyword>
<gene>
    <name evidence="5" type="ORF">PRVXT_002022</name>
</gene>
<dbReference type="InterPro" id="IPR011990">
    <property type="entry name" value="TPR-like_helical_dom_sf"/>
</dbReference>
<name>A0AAU7VIY1_9FIRM</name>
<dbReference type="PROSITE" id="PS50005">
    <property type="entry name" value="TPR"/>
    <property type="match status" value="1"/>
</dbReference>
<evidence type="ECO:0000256" key="4">
    <source>
        <dbReference type="SAM" id="Phobius"/>
    </source>
</evidence>
<keyword evidence="4" id="KW-0472">Membrane</keyword>
<evidence type="ECO:0000256" key="3">
    <source>
        <dbReference type="PROSITE-ProRule" id="PRU00339"/>
    </source>
</evidence>
<evidence type="ECO:0000256" key="1">
    <source>
        <dbReference type="ARBA" id="ARBA00022737"/>
    </source>
</evidence>
<evidence type="ECO:0000313" key="5">
    <source>
        <dbReference type="EMBL" id="XBX74003.1"/>
    </source>
</evidence>
<dbReference type="InterPro" id="IPR051685">
    <property type="entry name" value="Ycf3/AcsC/BcsC/TPR_MFPF"/>
</dbReference>
<dbReference type="RefSeq" id="WP_350342764.1">
    <property type="nucleotide sequence ID" value="NZ_CP158367.1"/>
</dbReference>
<dbReference type="PANTHER" id="PTHR44943">
    <property type="entry name" value="CELLULOSE SYNTHASE OPERON PROTEIN C"/>
    <property type="match status" value="1"/>
</dbReference>
<dbReference type="SUPFAM" id="SSF48452">
    <property type="entry name" value="TPR-like"/>
    <property type="match status" value="1"/>
</dbReference>
<evidence type="ECO:0000256" key="2">
    <source>
        <dbReference type="ARBA" id="ARBA00022803"/>
    </source>
</evidence>
<dbReference type="Pfam" id="PF12895">
    <property type="entry name" value="ANAPC3"/>
    <property type="match status" value="1"/>
</dbReference>
<dbReference type="Gene3D" id="1.25.40.10">
    <property type="entry name" value="Tetratricopeptide repeat domain"/>
    <property type="match status" value="2"/>
</dbReference>